<proteinExistence type="predicted"/>
<dbReference type="AlphaFoldDB" id="A3AP47"/>
<organism evidence="3">
    <name type="scientific">Oryza sativa subsp. japonica</name>
    <name type="common">Rice</name>
    <dbReference type="NCBI Taxonomy" id="39947"/>
    <lineage>
        <taxon>Eukaryota</taxon>
        <taxon>Viridiplantae</taxon>
        <taxon>Streptophyta</taxon>
        <taxon>Embryophyta</taxon>
        <taxon>Tracheophyta</taxon>
        <taxon>Spermatophyta</taxon>
        <taxon>Magnoliopsida</taxon>
        <taxon>Liliopsida</taxon>
        <taxon>Poales</taxon>
        <taxon>Poaceae</taxon>
        <taxon>BOP clade</taxon>
        <taxon>Oryzoideae</taxon>
        <taxon>Oryzeae</taxon>
        <taxon>Oryzinae</taxon>
        <taxon>Oryza</taxon>
        <taxon>Oryza sativa</taxon>
    </lineage>
</organism>
<dbReference type="InterPro" id="IPR001878">
    <property type="entry name" value="Znf_CCHC"/>
</dbReference>
<gene>
    <name evidence="3" type="ORF">OsJ_13140</name>
</gene>
<name>A3AP47_ORYSJ</name>
<keyword evidence="1" id="KW-0862">Zinc</keyword>
<dbReference type="GO" id="GO:0003676">
    <property type="term" value="F:nucleic acid binding"/>
    <property type="evidence" value="ECO:0007669"/>
    <property type="project" value="InterPro"/>
</dbReference>
<sequence>MTPCVTPAARQVIWHVIAQVQDLPGHIARECTNEPVCNLCNVSGHLARNCQKTTISSEIQGGPFRDITCRLCGKPGHISRNCMTTMICGTCGGRGHMSYECPSARMFDRGLRRF</sequence>
<dbReference type="SUPFAM" id="SSF57756">
    <property type="entry name" value="Retrovirus zinc finger-like domains"/>
    <property type="match status" value="2"/>
</dbReference>
<dbReference type="SMART" id="SM00343">
    <property type="entry name" value="ZnF_C2HC"/>
    <property type="match status" value="4"/>
</dbReference>
<keyword evidence="1" id="KW-0479">Metal-binding</keyword>
<dbReference type="PROSITE" id="PS50158">
    <property type="entry name" value="ZF_CCHC"/>
    <property type="match status" value="2"/>
</dbReference>
<evidence type="ECO:0000313" key="3">
    <source>
        <dbReference type="EMBL" id="EAZ29086.1"/>
    </source>
</evidence>
<evidence type="ECO:0000259" key="2">
    <source>
        <dbReference type="PROSITE" id="PS50158"/>
    </source>
</evidence>
<dbReference type="EMBL" id="CM000140">
    <property type="protein sequence ID" value="EAZ29086.1"/>
    <property type="molecule type" value="Genomic_DNA"/>
</dbReference>
<keyword evidence="1" id="KW-0863">Zinc-finger</keyword>
<dbReference type="Gene3D" id="4.10.60.10">
    <property type="entry name" value="Zinc finger, CCHC-type"/>
    <property type="match status" value="2"/>
</dbReference>
<dbReference type="PANTHER" id="PTHR47103:SF7">
    <property type="entry name" value="OS03G0820700 PROTEIN"/>
    <property type="match status" value="1"/>
</dbReference>
<feature type="domain" description="CCHC-type" evidence="2">
    <location>
        <begin position="88"/>
        <end position="103"/>
    </location>
</feature>
<evidence type="ECO:0000256" key="1">
    <source>
        <dbReference type="PROSITE-ProRule" id="PRU00047"/>
    </source>
</evidence>
<dbReference type="GO" id="GO:0008270">
    <property type="term" value="F:zinc ion binding"/>
    <property type="evidence" value="ECO:0007669"/>
    <property type="project" value="UniProtKB-KW"/>
</dbReference>
<dbReference type="InterPro" id="IPR036875">
    <property type="entry name" value="Znf_CCHC_sf"/>
</dbReference>
<dbReference type="PANTHER" id="PTHR47103">
    <property type="entry name" value="DNA-BINDING PROTEIN"/>
    <property type="match status" value="1"/>
</dbReference>
<dbReference type="Proteomes" id="UP000007752">
    <property type="component" value="Chromosome 3"/>
</dbReference>
<reference evidence="3" key="2">
    <citation type="submission" date="2008-12" db="EMBL/GenBank/DDBJ databases">
        <title>Improved gene annotation of the rice (Oryza sativa) genomes.</title>
        <authorList>
            <person name="Wang J."/>
            <person name="Li R."/>
            <person name="Fan W."/>
            <person name="Huang Q."/>
            <person name="Zhang J."/>
            <person name="Zhou Y."/>
            <person name="Hu Y."/>
            <person name="Zi S."/>
            <person name="Li J."/>
            <person name="Ni P."/>
            <person name="Zheng H."/>
            <person name="Zhang Y."/>
            <person name="Zhao M."/>
            <person name="Hao Q."/>
            <person name="McDermott J."/>
            <person name="Samudrala R."/>
            <person name="Kristiansen K."/>
            <person name="Wong G.K.-S."/>
        </authorList>
    </citation>
    <scope>NUCLEOTIDE SEQUENCE</scope>
</reference>
<reference evidence="3" key="1">
    <citation type="journal article" date="2005" name="PLoS Biol.">
        <title>The genomes of Oryza sativa: a history of duplications.</title>
        <authorList>
            <person name="Yu J."/>
            <person name="Wang J."/>
            <person name="Lin W."/>
            <person name="Li S."/>
            <person name="Li H."/>
            <person name="Zhou J."/>
            <person name="Ni P."/>
            <person name="Dong W."/>
            <person name="Hu S."/>
            <person name="Zeng C."/>
            <person name="Zhang J."/>
            <person name="Zhang Y."/>
            <person name="Li R."/>
            <person name="Xu Z."/>
            <person name="Li S."/>
            <person name="Li X."/>
            <person name="Zheng H."/>
            <person name="Cong L."/>
            <person name="Lin L."/>
            <person name="Yin J."/>
            <person name="Geng J."/>
            <person name="Li G."/>
            <person name="Shi J."/>
            <person name="Liu J."/>
            <person name="Lv H."/>
            <person name="Li J."/>
            <person name="Wang J."/>
            <person name="Deng Y."/>
            <person name="Ran L."/>
            <person name="Shi X."/>
            <person name="Wang X."/>
            <person name="Wu Q."/>
            <person name="Li C."/>
            <person name="Ren X."/>
            <person name="Wang J."/>
            <person name="Wang X."/>
            <person name="Li D."/>
            <person name="Liu D."/>
            <person name="Zhang X."/>
            <person name="Ji Z."/>
            <person name="Zhao W."/>
            <person name="Sun Y."/>
            <person name="Zhang Z."/>
            <person name="Bao J."/>
            <person name="Han Y."/>
            <person name="Dong L."/>
            <person name="Ji J."/>
            <person name="Chen P."/>
            <person name="Wu S."/>
            <person name="Liu J."/>
            <person name="Xiao Y."/>
            <person name="Bu D."/>
            <person name="Tan J."/>
            <person name="Yang L."/>
            <person name="Ye C."/>
            <person name="Zhang J."/>
            <person name="Xu J."/>
            <person name="Zhou Y."/>
            <person name="Yu Y."/>
            <person name="Zhang B."/>
            <person name="Zhuang S."/>
            <person name="Wei H."/>
            <person name="Liu B."/>
            <person name="Lei M."/>
            <person name="Yu H."/>
            <person name="Li Y."/>
            <person name="Xu H."/>
            <person name="Wei S."/>
            <person name="He X."/>
            <person name="Fang L."/>
            <person name="Zhang Z."/>
            <person name="Zhang Y."/>
            <person name="Huang X."/>
            <person name="Su Z."/>
            <person name="Tong W."/>
            <person name="Li J."/>
            <person name="Tong Z."/>
            <person name="Li S."/>
            <person name="Ye J."/>
            <person name="Wang L."/>
            <person name="Fang L."/>
            <person name="Lei T."/>
            <person name="Chen C."/>
            <person name="Chen H."/>
            <person name="Xu Z."/>
            <person name="Li H."/>
            <person name="Huang H."/>
            <person name="Zhang F."/>
            <person name="Xu H."/>
            <person name="Li N."/>
            <person name="Zhao C."/>
            <person name="Li S."/>
            <person name="Dong L."/>
            <person name="Huang Y."/>
            <person name="Li L."/>
            <person name="Xi Y."/>
            <person name="Qi Q."/>
            <person name="Li W."/>
            <person name="Zhang B."/>
            <person name="Hu W."/>
            <person name="Zhang Y."/>
            <person name="Tian X."/>
            <person name="Jiao Y."/>
            <person name="Liang X."/>
            <person name="Jin J."/>
            <person name="Gao L."/>
            <person name="Zheng W."/>
            <person name="Hao B."/>
            <person name="Liu S."/>
            <person name="Wang W."/>
            <person name="Yuan L."/>
            <person name="Cao M."/>
            <person name="McDermott J."/>
            <person name="Samudrala R."/>
            <person name="Wang J."/>
            <person name="Wong G.K."/>
            <person name="Yang H."/>
        </authorList>
    </citation>
    <scope>NUCLEOTIDE SEQUENCE [LARGE SCALE GENOMIC DNA]</scope>
</reference>
<feature type="domain" description="CCHC-type" evidence="2">
    <location>
        <begin position="69"/>
        <end position="82"/>
    </location>
</feature>
<protein>
    <recommendedName>
        <fullName evidence="2">CCHC-type domain-containing protein</fullName>
    </recommendedName>
</protein>
<dbReference type="Pfam" id="PF00098">
    <property type="entry name" value="zf-CCHC"/>
    <property type="match status" value="3"/>
</dbReference>
<accession>A3AP47</accession>